<dbReference type="InterPro" id="IPR002293">
    <property type="entry name" value="AA/rel_permease1"/>
</dbReference>
<keyword evidence="6 7" id="KW-0472">Membrane</keyword>
<protein>
    <submittedName>
        <fullName evidence="8">Amino acid permease</fullName>
    </submittedName>
</protein>
<feature type="transmembrane region" description="Helical" evidence="7">
    <location>
        <begin position="185"/>
        <end position="207"/>
    </location>
</feature>
<comment type="caution">
    <text evidence="8">The sequence shown here is derived from an EMBL/GenBank/DDBJ whole genome shotgun (WGS) entry which is preliminary data.</text>
</comment>
<dbReference type="Gene3D" id="1.20.1740.10">
    <property type="entry name" value="Amino acid/polyamine transporter I"/>
    <property type="match status" value="1"/>
</dbReference>
<keyword evidence="4 7" id="KW-0812">Transmembrane</keyword>
<accession>A0ABS7WR59</accession>
<organism evidence="8 9">
    <name type="scientific">Campylobacter canadensis</name>
    <dbReference type="NCBI Taxonomy" id="449520"/>
    <lineage>
        <taxon>Bacteria</taxon>
        <taxon>Pseudomonadati</taxon>
        <taxon>Campylobacterota</taxon>
        <taxon>Epsilonproteobacteria</taxon>
        <taxon>Campylobacterales</taxon>
        <taxon>Campylobacteraceae</taxon>
        <taxon>Campylobacter</taxon>
    </lineage>
</organism>
<keyword evidence="9" id="KW-1185">Reference proteome</keyword>
<feature type="transmembrane region" description="Helical" evidence="7">
    <location>
        <begin position="318"/>
        <end position="341"/>
    </location>
</feature>
<evidence type="ECO:0000313" key="8">
    <source>
        <dbReference type="EMBL" id="MBZ7987224.1"/>
    </source>
</evidence>
<comment type="subcellular location">
    <subcellularLocation>
        <location evidence="1">Cell membrane</location>
        <topology evidence="1">Multi-pass membrane protein</topology>
    </subcellularLocation>
</comment>
<feature type="transmembrane region" description="Helical" evidence="7">
    <location>
        <begin position="142"/>
        <end position="165"/>
    </location>
</feature>
<dbReference type="RefSeq" id="WP_172231375.1">
    <property type="nucleotide sequence ID" value="NZ_CP035946.1"/>
</dbReference>
<evidence type="ECO:0000256" key="7">
    <source>
        <dbReference type="SAM" id="Phobius"/>
    </source>
</evidence>
<feature type="transmembrane region" description="Helical" evidence="7">
    <location>
        <begin position="219"/>
        <end position="242"/>
    </location>
</feature>
<dbReference type="InterPro" id="IPR050367">
    <property type="entry name" value="APC_superfamily"/>
</dbReference>
<feature type="transmembrane region" description="Helical" evidence="7">
    <location>
        <begin position="110"/>
        <end position="130"/>
    </location>
</feature>
<keyword evidence="2" id="KW-0813">Transport</keyword>
<sequence>MRLVDIIIMNLIGIFSLRQIPYVASYGAASIILWFIAAFCFFIPLALVCGELGSKYSKSGGIFLWINKAFGVKIAYFCLICYLLSCLAYFPTLLYFAANSLVYVLHIKEKSLFIGCFSIFSFCLLTYINFKGIAFTQFINKIFVFLGIVVAFSVLIAVCFVYYFKGFSMQSDYSKGYLPSFDLDTISFASSMMFAFAGLELSGMIISKIKNPQKTYPKAILISAFLIVAIYICGTFCVNYIFPAKQTNILDGILQALDFAGDLIGVNYLPQIMAICLFFGTLGQINSWLIAPIYMLATASKEGIINIYEAKLHPKYNTPYRALFTQAVIVSILCLSCFFVSNIQNIYWTLSAFTTVCYFLPYIAMFLAYLKLKKEQKDNNDEGFELKNKFISIFVALIGFSSVVFALVLSFIAPEGTNKLIHFLQILSAPIIAILIVSFTFKQNCKNKESR</sequence>
<feature type="transmembrane region" description="Helical" evidence="7">
    <location>
        <begin position="31"/>
        <end position="53"/>
    </location>
</feature>
<evidence type="ECO:0000256" key="2">
    <source>
        <dbReference type="ARBA" id="ARBA00022448"/>
    </source>
</evidence>
<dbReference type="PANTHER" id="PTHR42770">
    <property type="entry name" value="AMINO ACID TRANSPORTER-RELATED"/>
    <property type="match status" value="1"/>
</dbReference>
<evidence type="ECO:0000256" key="3">
    <source>
        <dbReference type="ARBA" id="ARBA00022475"/>
    </source>
</evidence>
<dbReference type="PANTHER" id="PTHR42770:SF15">
    <property type="entry name" value="GLUTAMATE_GAMMA-AMINOBUTYRATE ANTIPORTER-RELATED"/>
    <property type="match status" value="1"/>
</dbReference>
<feature type="transmembrane region" description="Helical" evidence="7">
    <location>
        <begin position="347"/>
        <end position="370"/>
    </location>
</feature>
<dbReference type="EMBL" id="JACGBB010000006">
    <property type="protein sequence ID" value="MBZ7987224.1"/>
    <property type="molecule type" value="Genomic_DNA"/>
</dbReference>
<evidence type="ECO:0000313" key="9">
    <source>
        <dbReference type="Proteomes" id="UP000786183"/>
    </source>
</evidence>
<gene>
    <name evidence="8" type="ORF">AVCANL283_03735</name>
</gene>
<evidence type="ECO:0000256" key="5">
    <source>
        <dbReference type="ARBA" id="ARBA00022989"/>
    </source>
</evidence>
<keyword evidence="3" id="KW-1003">Cell membrane</keyword>
<dbReference type="Pfam" id="PF13520">
    <property type="entry name" value="AA_permease_2"/>
    <property type="match status" value="1"/>
</dbReference>
<feature type="transmembrane region" description="Helical" evidence="7">
    <location>
        <begin position="420"/>
        <end position="441"/>
    </location>
</feature>
<proteinExistence type="predicted"/>
<feature type="transmembrane region" description="Helical" evidence="7">
    <location>
        <begin position="390"/>
        <end position="414"/>
    </location>
</feature>
<feature type="transmembrane region" description="Helical" evidence="7">
    <location>
        <begin position="74"/>
        <end position="98"/>
    </location>
</feature>
<feature type="transmembrane region" description="Helical" evidence="7">
    <location>
        <begin position="7"/>
        <end position="25"/>
    </location>
</feature>
<dbReference type="PIRSF" id="PIRSF006060">
    <property type="entry name" value="AA_transporter"/>
    <property type="match status" value="1"/>
</dbReference>
<name>A0ABS7WR59_9BACT</name>
<dbReference type="Proteomes" id="UP000786183">
    <property type="component" value="Unassembled WGS sequence"/>
</dbReference>
<keyword evidence="5 7" id="KW-1133">Transmembrane helix</keyword>
<evidence type="ECO:0000256" key="4">
    <source>
        <dbReference type="ARBA" id="ARBA00022692"/>
    </source>
</evidence>
<feature type="transmembrane region" description="Helical" evidence="7">
    <location>
        <begin position="272"/>
        <end position="297"/>
    </location>
</feature>
<reference evidence="8 9" key="1">
    <citation type="submission" date="2020-07" db="EMBL/GenBank/DDBJ databases">
        <title>Transfer of Campylobacter canadensis to the novel genus Avispirillum gen. nov., that also includes two novel species recovered from migratory waterfowl: Avispirillum anseris sp. nov. and Avispirillum brantae sp. nov.</title>
        <authorList>
            <person name="Miller W.G."/>
            <person name="Chapman M.H."/>
            <person name="Yee E."/>
            <person name="Inglis G.D."/>
        </authorList>
    </citation>
    <scope>NUCLEOTIDE SEQUENCE [LARGE SCALE GENOMIC DNA]</scope>
    <source>
        <strain evidence="8 9">L283</strain>
    </source>
</reference>
<evidence type="ECO:0000256" key="1">
    <source>
        <dbReference type="ARBA" id="ARBA00004651"/>
    </source>
</evidence>
<evidence type="ECO:0000256" key="6">
    <source>
        <dbReference type="ARBA" id="ARBA00023136"/>
    </source>
</evidence>